<dbReference type="Pfam" id="PF14285">
    <property type="entry name" value="DUF4367"/>
    <property type="match status" value="1"/>
</dbReference>
<dbReference type="PANTHER" id="PTHR37507">
    <property type="entry name" value="SPORULATION PROTEIN YDCC"/>
    <property type="match status" value="1"/>
</dbReference>
<dbReference type="EMBL" id="QLUW01000002">
    <property type="protein sequence ID" value="RAP75885.1"/>
    <property type="molecule type" value="Genomic_DNA"/>
</dbReference>
<feature type="transmembrane region" description="Helical" evidence="1">
    <location>
        <begin position="85"/>
        <end position="106"/>
    </location>
</feature>
<keyword evidence="1" id="KW-1133">Transmembrane helix</keyword>
<gene>
    <name evidence="3" type="ORF">DL346_10660</name>
</gene>
<name>A0A328U4P5_9BACL</name>
<accession>A0A328U4P5</accession>
<evidence type="ECO:0000313" key="4">
    <source>
        <dbReference type="Proteomes" id="UP000249260"/>
    </source>
</evidence>
<dbReference type="InterPro" id="IPR025377">
    <property type="entry name" value="DUF4367"/>
</dbReference>
<evidence type="ECO:0000259" key="2">
    <source>
        <dbReference type="Pfam" id="PF14285"/>
    </source>
</evidence>
<feature type="domain" description="DUF4367" evidence="2">
    <location>
        <begin position="160"/>
        <end position="259"/>
    </location>
</feature>
<dbReference type="AlphaFoldDB" id="A0A328U4P5"/>
<dbReference type="PANTHER" id="PTHR37507:SF2">
    <property type="entry name" value="SPORULATION PROTEIN YDCC"/>
    <property type="match status" value="1"/>
</dbReference>
<proteinExistence type="predicted"/>
<reference evidence="3 4" key="1">
    <citation type="submission" date="2018-06" db="EMBL/GenBank/DDBJ databases">
        <title>Paenibacillus montanisoli sp. nov., isolated from mountain area soil.</title>
        <authorList>
            <person name="Wu M."/>
        </authorList>
    </citation>
    <scope>NUCLEOTIDE SEQUENCE [LARGE SCALE GENOMIC DNA]</scope>
    <source>
        <strain evidence="3 4">RA17</strain>
    </source>
</reference>
<comment type="caution">
    <text evidence="3">The sequence shown here is derived from an EMBL/GenBank/DDBJ whole genome shotgun (WGS) entry which is preliminary data.</text>
</comment>
<dbReference type="OrthoDB" id="2666391at2"/>
<dbReference type="Proteomes" id="UP000249260">
    <property type="component" value="Unassembled WGS sequence"/>
</dbReference>
<protein>
    <recommendedName>
        <fullName evidence="2">DUF4367 domain-containing protein</fullName>
    </recommendedName>
</protein>
<sequence>MRRRRPKEPYEIDFTERAKRWLGRCIGRKRSMTDFTDRNMQKQLQAECDDVLFAGMELSEQLKQKIRQQTASVKKPSRRFAFKRAWITATASLASATMLIAVVLMLQQPAVHSPANNQVGSVPPVTNDGTAGSELSELITTPLGSAEDAKAAFGPNLLVPSFVPDGYTLKEIVSVGMKGEPVRDVIFTYAAGEKTLTFTASRMPASFPADMFTATKVGSADGSIFEQPGLTELFWTVADVHYSITGNVTGDEAKKIAESAQ</sequence>
<dbReference type="InterPro" id="IPR052944">
    <property type="entry name" value="Sporulation_related"/>
</dbReference>
<evidence type="ECO:0000256" key="1">
    <source>
        <dbReference type="SAM" id="Phobius"/>
    </source>
</evidence>
<keyword evidence="1" id="KW-0472">Membrane</keyword>
<organism evidence="3 4">
    <name type="scientific">Paenibacillus montanisoli</name>
    <dbReference type="NCBI Taxonomy" id="2081970"/>
    <lineage>
        <taxon>Bacteria</taxon>
        <taxon>Bacillati</taxon>
        <taxon>Bacillota</taxon>
        <taxon>Bacilli</taxon>
        <taxon>Bacillales</taxon>
        <taxon>Paenibacillaceae</taxon>
        <taxon>Paenibacillus</taxon>
    </lineage>
</organism>
<keyword evidence="1" id="KW-0812">Transmembrane</keyword>
<keyword evidence="4" id="KW-1185">Reference proteome</keyword>
<evidence type="ECO:0000313" key="3">
    <source>
        <dbReference type="EMBL" id="RAP75885.1"/>
    </source>
</evidence>